<dbReference type="KEGG" id="nti:DNFV4_00514"/>
<sequence>MSQKEGRLKMRKPPESIKELYQRLQRIASQKGLSDKKRKDLIEGVSHRIVTRIKYDTRIPLTKKQRDEYAWIIMQVGRTFHQCFR</sequence>
<accession>A0AA86MW16</accession>
<name>A0AA86MW16_9BACT</name>
<organism evidence="1 2">
    <name type="scientific">Nitrospira tepida</name>
    <dbReference type="NCBI Taxonomy" id="2973512"/>
    <lineage>
        <taxon>Bacteria</taxon>
        <taxon>Pseudomonadati</taxon>
        <taxon>Nitrospirota</taxon>
        <taxon>Nitrospiria</taxon>
        <taxon>Nitrospirales</taxon>
        <taxon>Nitrospiraceae</taxon>
        <taxon>Nitrospira</taxon>
    </lineage>
</organism>
<proteinExistence type="predicted"/>
<protein>
    <submittedName>
        <fullName evidence="1">Uncharacterized protein</fullName>
    </submittedName>
</protein>
<keyword evidence="2" id="KW-1185">Reference proteome</keyword>
<reference evidence="1" key="1">
    <citation type="submission" date="2022-10" db="EMBL/GenBank/DDBJ databases">
        <authorList>
            <person name="Koch H."/>
        </authorList>
    </citation>
    <scope>NUCLEOTIDE SEQUENCE</scope>
    <source>
        <strain evidence="1">DNF</strain>
    </source>
</reference>
<evidence type="ECO:0000313" key="2">
    <source>
        <dbReference type="Proteomes" id="UP001179121"/>
    </source>
</evidence>
<dbReference type="EMBL" id="OX365700">
    <property type="protein sequence ID" value="CAI4030090.1"/>
    <property type="molecule type" value="Genomic_DNA"/>
</dbReference>
<gene>
    <name evidence="1" type="ORF">DNFV4_00514</name>
</gene>
<dbReference type="Proteomes" id="UP001179121">
    <property type="component" value="Chromosome"/>
</dbReference>
<evidence type="ECO:0000313" key="1">
    <source>
        <dbReference type="EMBL" id="CAI4030090.1"/>
    </source>
</evidence>
<dbReference type="AlphaFoldDB" id="A0AA86MW16"/>